<protein>
    <submittedName>
        <fullName evidence="1">Uncharacterized protein</fullName>
    </submittedName>
</protein>
<comment type="caution">
    <text evidence="1">The sequence shown here is derived from an EMBL/GenBank/DDBJ whole genome shotgun (WGS) entry which is preliminary data.</text>
</comment>
<sequence>MPRWLSKDTVQSIVALLDQGKSLRQIAQELGISLGTAHYYCTIHQPSLPKSKGGRPRKIKSADAQYLKHLIQTQKVTTARELTQLINKMLASSVSTQTVHHELKGHGIKAVVRHERHQQERQRDTRQTKLFRACIPLSLSIQVW</sequence>
<accession>A0ACC1PTJ7</accession>
<reference evidence="1" key="1">
    <citation type="submission" date="2022-08" db="EMBL/GenBank/DDBJ databases">
        <title>Genome Sequence of Pycnoporus sanguineus.</title>
        <authorList>
            <person name="Buettner E."/>
        </authorList>
    </citation>
    <scope>NUCLEOTIDE SEQUENCE</scope>
    <source>
        <strain evidence="1">CG-C14</strain>
    </source>
</reference>
<name>A0ACC1PTJ7_9APHY</name>
<dbReference type="EMBL" id="JANSHE010001897">
    <property type="protein sequence ID" value="KAJ2999761.1"/>
    <property type="molecule type" value="Genomic_DNA"/>
</dbReference>
<proteinExistence type="predicted"/>
<dbReference type="Proteomes" id="UP001144978">
    <property type="component" value="Unassembled WGS sequence"/>
</dbReference>
<gene>
    <name evidence="1" type="ORF">NUW54_g6887</name>
</gene>
<evidence type="ECO:0000313" key="1">
    <source>
        <dbReference type="EMBL" id="KAJ2999761.1"/>
    </source>
</evidence>
<organism evidence="1 2">
    <name type="scientific">Trametes sanguinea</name>
    <dbReference type="NCBI Taxonomy" id="158606"/>
    <lineage>
        <taxon>Eukaryota</taxon>
        <taxon>Fungi</taxon>
        <taxon>Dikarya</taxon>
        <taxon>Basidiomycota</taxon>
        <taxon>Agaricomycotina</taxon>
        <taxon>Agaricomycetes</taxon>
        <taxon>Polyporales</taxon>
        <taxon>Polyporaceae</taxon>
        <taxon>Trametes</taxon>
    </lineage>
</organism>
<keyword evidence="2" id="KW-1185">Reference proteome</keyword>
<evidence type="ECO:0000313" key="2">
    <source>
        <dbReference type="Proteomes" id="UP001144978"/>
    </source>
</evidence>